<evidence type="ECO:0000259" key="7">
    <source>
        <dbReference type="PROSITE" id="PS50835"/>
    </source>
</evidence>
<keyword evidence="5" id="KW-0812">Transmembrane</keyword>
<keyword evidence="5" id="KW-1133">Transmembrane helix</keyword>
<accession>A0AA88NRH3</accession>
<evidence type="ECO:0000256" key="6">
    <source>
        <dbReference type="SAM" id="SignalP"/>
    </source>
</evidence>
<protein>
    <recommendedName>
        <fullName evidence="7">Ig-like domain-containing protein</fullName>
    </recommendedName>
</protein>
<dbReference type="GO" id="GO:0005102">
    <property type="term" value="F:signaling receptor binding"/>
    <property type="evidence" value="ECO:0007669"/>
    <property type="project" value="TreeGrafter"/>
</dbReference>
<keyword evidence="3" id="KW-0393">Immunoglobulin domain</keyword>
<dbReference type="SUPFAM" id="SSF48726">
    <property type="entry name" value="Immunoglobulin"/>
    <property type="match status" value="2"/>
</dbReference>
<evidence type="ECO:0000313" key="9">
    <source>
        <dbReference type="Proteomes" id="UP001187415"/>
    </source>
</evidence>
<evidence type="ECO:0000256" key="4">
    <source>
        <dbReference type="SAM" id="MobiDB-lite"/>
    </source>
</evidence>
<evidence type="ECO:0000256" key="5">
    <source>
        <dbReference type="SAM" id="Phobius"/>
    </source>
</evidence>
<comment type="subcellular location">
    <subcellularLocation>
        <location evidence="1">Membrane</location>
    </subcellularLocation>
</comment>
<reference evidence="8" key="1">
    <citation type="submission" date="2023-07" db="EMBL/GenBank/DDBJ databases">
        <title>Chromosome-level Genome Assembly of Striped Snakehead (Channa striata).</title>
        <authorList>
            <person name="Liu H."/>
        </authorList>
    </citation>
    <scope>NUCLEOTIDE SEQUENCE</scope>
    <source>
        <strain evidence="8">Gz</strain>
        <tissue evidence="8">Muscle</tissue>
    </source>
</reference>
<dbReference type="InterPro" id="IPR050504">
    <property type="entry name" value="IgSF_BTN/MOG"/>
</dbReference>
<feature type="transmembrane region" description="Helical" evidence="5">
    <location>
        <begin position="255"/>
        <end position="278"/>
    </location>
</feature>
<dbReference type="GO" id="GO:0009897">
    <property type="term" value="C:external side of plasma membrane"/>
    <property type="evidence" value="ECO:0007669"/>
    <property type="project" value="TreeGrafter"/>
</dbReference>
<keyword evidence="2 5" id="KW-0472">Membrane</keyword>
<feature type="signal peptide" evidence="6">
    <location>
        <begin position="1"/>
        <end position="25"/>
    </location>
</feature>
<dbReference type="InterPro" id="IPR036179">
    <property type="entry name" value="Ig-like_dom_sf"/>
</dbReference>
<dbReference type="Pfam" id="PF07686">
    <property type="entry name" value="V-set"/>
    <property type="match status" value="1"/>
</dbReference>
<feature type="domain" description="Ig-like" evidence="7">
    <location>
        <begin position="156"/>
        <end position="241"/>
    </location>
</feature>
<dbReference type="InterPro" id="IPR013106">
    <property type="entry name" value="Ig_V-set"/>
</dbReference>
<evidence type="ECO:0000256" key="2">
    <source>
        <dbReference type="ARBA" id="ARBA00023136"/>
    </source>
</evidence>
<dbReference type="Proteomes" id="UP001187415">
    <property type="component" value="Unassembled WGS sequence"/>
</dbReference>
<dbReference type="GO" id="GO:0001817">
    <property type="term" value="P:regulation of cytokine production"/>
    <property type="evidence" value="ECO:0007669"/>
    <property type="project" value="TreeGrafter"/>
</dbReference>
<feature type="domain" description="Ig-like" evidence="7">
    <location>
        <begin position="39"/>
        <end position="121"/>
    </location>
</feature>
<dbReference type="InterPro" id="IPR013783">
    <property type="entry name" value="Ig-like_fold"/>
</dbReference>
<dbReference type="EMBL" id="JAUPFM010000001">
    <property type="protein sequence ID" value="KAK2861519.1"/>
    <property type="molecule type" value="Genomic_DNA"/>
</dbReference>
<evidence type="ECO:0000256" key="3">
    <source>
        <dbReference type="ARBA" id="ARBA00023319"/>
    </source>
</evidence>
<feature type="chain" id="PRO_5041650632" description="Ig-like domain-containing protein" evidence="6">
    <location>
        <begin position="26"/>
        <end position="307"/>
    </location>
</feature>
<keyword evidence="9" id="KW-1185">Reference proteome</keyword>
<dbReference type="PROSITE" id="PS50835">
    <property type="entry name" value="IG_LIKE"/>
    <property type="match status" value="2"/>
</dbReference>
<dbReference type="AlphaFoldDB" id="A0AA88NRH3"/>
<name>A0AA88NRH3_CHASR</name>
<feature type="region of interest" description="Disordered" evidence="4">
    <location>
        <begin position="286"/>
        <end position="307"/>
    </location>
</feature>
<organism evidence="8 9">
    <name type="scientific">Channa striata</name>
    <name type="common">Snakehead murrel</name>
    <name type="synonym">Ophicephalus striatus</name>
    <dbReference type="NCBI Taxonomy" id="64152"/>
    <lineage>
        <taxon>Eukaryota</taxon>
        <taxon>Metazoa</taxon>
        <taxon>Chordata</taxon>
        <taxon>Craniata</taxon>
        <taxon>Vertebrata</taxon>
        <taxon>Euteleostomi</taxon>
        <taxon>Actinopterygii</taxon>
        <taxon>Neopterygii</taxon>
        <taxon>Teleostei</taxon>
        <taxon>Neoteleostei</taxon>
        <taxon>Acanthomorphata</taxon>
        <taxon>Anabantaria</taxon>
        <taxon>Anabantiformes</taxon>
        <taxon>Channoidei</taxon>
        <taxon>Channidae</taxon>
        <taxon>Channa</taxon>
    </lineage>
</organism>
<dbReference type="InterPro" id="IPR007110">
    <property type="entry name" value="Ig-like_dom"/>
</dbReference>
<comment type="caution">
    <text evidence="8">The sequence shown here is derived from an EMBL/GenBank/DDBJ whole genome shotgun (WGS) entry which is preliminary data.</text>
</comment>
<keyword evidence="6" id="KW-0732">Signal</keyword>
<dbReference type="PANTHER" id="PTHR24100:SF151">
    <property type="entry name" value="ICOS LIGAND"/>
    <property type="match status" value="1"/>
</dbReference>
<dbReference type="Gene3D" id="2.60.40.10">
    <property type="entry name" value="Immunoglobulins"/>
    <property type="match status" value="2"/>
</dbReference>
<evidence type="ECO:0000313" key="8">
    <source>
        <dbReference type="EMBL" id="KAK2861519.1"/>
    </source>
</evidence>
<evidence type="ECO:0000256" key="1">
    <source>
        <dbReference type="ARBA" id="ARBA00004370"/>
    </source>
</evidence>
<proteinExistence type="predicted"/>
<sequence length="307" mass="34485">MFRWTNFPLVSFCICLLSVLGSAFANEHGSNSITVFTIEGNDAILPCSLTTNIVQKLFDWKKDGQTEVFMYDAGVDYNNGRAGQDVQFKGRVSHFPEQLRFGNASIVVRNTKVTDSGNYTCDFPRLQPRETFHIKLLVNHTLKDRSEDMSVPASKPNIRIFDVTKNGVVLQCEVHSASPHVTLQWQDADGQILRAEEPQNSDRQGHHNIILQTTVTSTNTNCFRCILKQEDINHMTDVNITVSDKLFEDKCGQSVIWFSGWIVGVLTLAALLAMLKGVMYITNQRRKRNQQNPGLAESSGTPLKMCV</sequence>
<dbReference type="PANTHER" id="PTHR24100">
    <property type="entry name" value="BUTYROPHILIN"/>
    <property type="match status" value="1"/>
</dbReference>
<gene>
    <name evidence="8" type="ORF">Q5P01_001052</name>
</gene>
<dbReference type="GO" id="GO:0050852">
    <property type="term" value="P:T cell receptor signaling pathway"/>
    <property type="evidence" value="ECO:0007669"/>
    <property type="project" value="TreeGrafter"/>
</dbReference>
<feature type="compositionally biased region" description="Polar residues" evidence="4">
    <location>
        <begin position="290"/>
        <end position="301"/>
    </location>
</feature>